<evidence type="ECO:0008006" key="3">
    <source>
        <dbReference type="Google" id="ProtNLM"/>
    </source>
</evidence>
<protein>
    <recommendedName>
        <fullName evidence="3">Interleukin-32</fullName>
    </recommendedName>
</protein>
<proteinExistence type="predicted"/>
<dbReference type="EMBL" id="VBQZ03000005">
    <property type="protein sequence ID" value="MXQ80790.1"/>
    <property type="molecule type" value="Genomic_DNA"/>
</dbReference>
<dbReference type="InterPro" id="IPR028067">
    <property type="entry name" value="IL-32"/>
</dbReference>
<name>A0A6B0QUL9_9CETA</name>
<dbReference type="Pfam" id="PF15225">
    <property type="entry name" value="IL32"/>
    <property type="match status" value="2"/>
</dbReference>
<reference evidence="1" key="1">
    <citation type="submission" date="2019-10" db="EMBL/GenBank/DDBJ databases">
        <title>The sequence and de novo assembly of the wild yak genome.</title>
        <authorList>
            <person name="Liu Y."/>
        </authorList>
    </citation>
    <scope>NUCLEOTIDE SEQUENCE [LARGE SCALE GENOMIC DNA]</scope>
    <source>
        <strain evidence="1">WY2019</strain>
    </source>
</reference>
<dbReference type="AlphaFoldDB" id="A0A6B0QUL9"/>
<organism evidence="1 2">
    <name type="scientific">Bos mutus</name>
    <name type="common">wild yak</name>
    <dbReference type="NCBI Taxonomy" id="72004"/>
    <lineage>
        <taxon>Eukaryota</taxon>
        <taxon>Metazoa</taxon>
        <taxon>Chordata</taxon>
        <taxon>Craniata</taxon>
        <taxon>Vertebrata</taxon>
        <taxon>Euteleostomi</taxon>
        <taxon>Mammalia</taxon>
        <taxon>Eutheria</taxon>
        <taxon>Laurasiatheria</taxon>
        <taxon>Artiodactyla</taxon>
        <taxon>Ruminantia</taxon>
        <taxon>Pecora</taxon>
        <taxon>Bovidae</taxon>
        <taxon>Bovinae</taxon>
        <taxon>Bos</taxon>
    </lineage>
</organism>
<dbReference type="GO" id="GO:0006955">
    <property type="term" value="P:immune response"/>
    <property type="evidence" value="ECO:0007669"/>
    <property type="project" value="InterPro"/>
</dbReference>
<keyword evidence="2" id="KW-1185">Reference proteome</keyword>
<evidence type="ECO:0000313" key="1">
    <source>
        <dbReference type="EMBL" id="MXQ80790.1"/>
    </source>
</evidence>
<dbReference type="Proteomes" id="UP000322234">
    <property type="component" value="Unassembled WGS sequence"/>
</dbReference>
<dbReference type="PANTHER" id="PTHR48490:SF1">
    <property type="entry name" value="INTERLEUKIN-32"/>
    <property type="match status" value="1"/>
</dbReference>
<dbReference type="PANTHER" id="PTHR48490">
    <property type="entry name" value="INTERLEUKIN-32"/>
    <property type="match status" value="1"/>
</dbReference>
<accession>A0A6B0QUL9</accession>
<gene>
    <name evidence="1" type="ORF">E5288_WYG008943</name>
</gene>
<comment type="caution">
    <text evidence="1">The sequence shown here is derived from an EMBL/GenBank/DDBJ whole genome shotgun (WGS) entry which is preliminary data.</text>
</comment>
<evidence type="ECO:0000313" key="2">
    <source>
        <dbReference type="Proteomes" id="UP000322234"/>
    </source>
</evidence>
<sequence>MQKCLEESSPFLPEARQGVRRRIQRPSVSARLEGQNPEESIWARALQRLHGILQSLQQRCWDALTWLREKAAPWLKEKATAFLEAICSADIDDFINSLKAKLFQFVELFCTNLQKKSEEEVGHLHIFFPQSICSADMADAVDAQVNNSESCPLLRETLQELRRRVCEPSGSYSPPGQNQPFDSSTSRNWYDWILELFKELLQRLQQKFQKALEWLHQIAAACLQGLRIAAEAVWRVLNDFCSSLEQLFRSLIQV</sequence>